<dbReference type="OrthoDB" id="125903at2759"/>
<protein>
    <recommendedName>
        <fullName evidence="2">Transcription elongation factor Eaf N-terminal domain-containing protein</fullName>
    </recommendedName>
</protein>
<evidence type="ECO:0000256" key="1">
    <source>
        <dbReference type="SAM" id="MobiDB-lite"/>
    </source>
</evidence>
<evidence type="ECO:0000259" key="2">
    <source>
        <dbReference type="Pfam" id="PF09816"/>
    </source>
</evidence>
<feature type="compositionally biased region" description="Polar residues" evidence="1">
    <location>
        <begin position="43"/>
        <end position="62"/>
    </location>
</feature>
<dbReference type="AlphaFoldDB" id="M2TLX8"/>
<feature type="region of interest" description="Disordered" evidence="1">
    <location>
        <begin position="135"/>
        <end position="481"/>
    </location>
</feature>
<sequence length="481" mass="52079">MASPVVESRIEPHKKAHFTLHLSDRIRNNDDAVDYSSIKYNHKPTQTSNNRSTTLSAPSSKNTCSLRIDDTSESGDQDVFTFTGQKSQPKKSYVLILDPASQQATLEPLSSSYTFNLATRNGKDISSQHAKIYPKKLKDDAQDKDQDDDLFGEAAADDEGGDPDPDNPYDFRHFLSKEKAKRGDESDYRYASSPEHRTGTGSAAHTPQFGARAPPAAAPVRKPAAAAAPKKRKTTATNPMVKPKKAQPPPAVRLQRTATEPAAKPKGKSTAPPASKIKSAEVIHSSDESDGEIASSPAPPSPAPEQNQRHHHDEDEAEDESDDDGGLEIEVPDARPPRRKNGALAARSLGHNLGAGYMRSPSNGPISLASAANSDVEGSPNPHARNRNTQDEIDFGDLGGDDAEGDDDDEEEEEDAEEYGYNDRDVEPMDIGPPVQPDTTSHDHKHGAIAEIPADDDEDDLEELMRRGLEGGDSSEESEEE</sequence>
<reference evidence="3 4" key="1">
    <citation type="journal article" date="2012" name="PLoS Pathog.">
        <title>Diverse lifestyles and strategies of plant pathogenesis encoded in the genomes of eighteen Dothideomycetes fungi.</title>
        <authorList>
            <person name="Ohm R.A."/>
            <person name="Feau N."/>
            <person name="Henrissat B."/>
            <person name="Schoch C.L."/>
            <person name="Horwitz B.A."/>
            <person name="Barry K.W."/>
            <person name="Condon B.J."/>
            <person name="Copeland A.C."/>
            <person name="Dhillon B."/>
            <person name="Glaser F."/>
            <person name="Hesse C.N."/>
            <person name="Kosti I."/>
            <person name="LaButti K."/>
            <person name="Lindquist E.A."/>
            <person name="Lucas S."/>
            <person name="Salamov A.A."/>
            <person name="Bradshaw R.E."/>
            <person name="Ciuffetti L."/>
            <person name="Hamelin R.C."/>
            <person name="Kema G.H.J."/>
            <person name="Lawrence C."/>
            <person name="Scott J.A."/>
            <person name="Spatafora J.W."/>
            <person name="Turgeon B.G."/>
            <person name="de Wit P.J.G.M."/>
            <person name="Zhong S."/>
            <person name="Goodwin S.B."/>
            <person name="Grigoriev I.V."/>
        </authorList>
    </citation>
    <scope>NUCLEOTIDE SEQUENCE [LARGE SCALE GENOMIC DNA]</scope>
    <source>
        <strain evidence="4">ND90Pr / ATCC 201652</strain>
    </source>
</reference>
<dbReference type="eggNOG" id="ENOG502SEGQ">
    <property type="taxonomic scope" value="Eukaryota"/>
</dbReference>
<dbReference type="HOGENOM" id="CLU_601261_0_0_1"/>
<gene>
    <name evidence="3" type="ORF">COCSADRAFT_107584</name>
</gene>
<organism evidence="3 4">
    <name type="scientific">Cochliobolus sativus (strain ND90Pr / ATCC 201652)</name>
    <name type="common">Common root rot and spot blotch fungus</name>
    <name type="synonym">Bipolaris sorokiniana</name>
    <dbReference type="NCBI Taxonomy" id="665912"/>
    <lineage>
        <taxon>Eukaryota</taxon>
        <taxon>Fungi</taxon>
        <taxon>Dikarya</taxon>
        <taxon>Ascomycota</taxon>
        <taxon>Pezizomycotina</taxon>
        <taxon>Dothideomycetes</taxon>
        <taxon>Pleosporomycetidae</taxon>
        <taxon>Pleosporales</taxon>
        <taxon>Pleosporineae</taxon>
        <taxon>Pleosporaceae</taxon>
        <taxon>Bipolaris</taxon>
    </lineage>
</organism>
<dbReference type="STRING" id="665912.M2TLX8"/>
<keyword evidence="4" id="KW-1185">Reference proteome</keyword>
<reference evidence="4" key="2">
    <citation type="journal article" date="2013" name="PLoS Genet.">
        <title>Comparative genome structure, secondary metabolite, and effector coding capacity across Cochliobolus pathogens.</title>
        <authorList>
            <person name="Condon B.J."/>
            <person name="Leng Y."/>
            <person name="Wu D."/>
            <person name="Bushley K.E."/>
            <person name="Ohm R.A."/>
            <person name="Otillar R."/>
            <person name="Martin J."/>
            <person name="Schackwitz W."/>
            <person name="Grimwood J."/>
            <person name="MohdZainudin N."/>
            <person name="Xue C."/>
            <person name="Wang R."/>
            <person name="Manning V.A."/>
            <person name="Dhillon B."/>
            <person name="Tu Z.J."/>
            <person name="Steffenson B.J."/>
            <person name="Salamov A."/>
            <person name="Sun H."/>
            <person name="Lowry S."/>
            <person name="LaButti K."/>
            <person name="Han J."/>
            <person name="Copeland A."/>
            <person name="Lindquist E."/>
            <person name="Barry K."/>
            <person name="Schmutz J."/>
            <person name="Baker S.E."/>
            <person name="Ciuffetti L.M."/>
            <person name="Grigoriev I.V."/>
            <person name="Zhong S."/>
            <person name="Turgeon B.G."/>
        </authorList>
    </citation>
    <scope>NUCLEOTIDE SEQUENCE [LARGE SCALE GENOMIC DNA]</scope>
    <source>
        <strain evidence="4">ND90Pr / ATCC 201652</strain>
    </source>
</reference>
<feature type="compositionally biased region" description="Polar residues" evidence="1">
    <location>
        <begin position="360"/>
        <end position="373"/>
    </location>
</feature>
<dbReference type="KEGG" id="bsc:COCSADRAFT_107584"/>
<feature type="compositionally biased region" description="Acidic residues" evidence="1">
    <location>
        <begin position="315"/>
        <end position="331"/>
    </location>
</feature>
<name>M2TLX8_COCSN</name>
<accession>M2TLX8</accession>
<feature type="domain" description="Transcription elongation factor Eaf N-terminal" evidence="2">
    <location>
        <begin position="19"/>
        <end position="119"/>
    </location>
</feature>
<proteinExistence type="predicted"/>
<dbReference type="Proteomes" id="UP000016934">
    <property type="component" value="Unassembled WGS sequence"/>
</dbReference>
<dbReference type="EMBL" id="KB445637">
    <property type="protein sequence ID" value="EMD70186.1"/>
    <property type="molecule type" value="Genomic_DNA"/>
</dbReference>
<dbReference type="GeneID" id="19130032"/>
<feature type="compositionally biased region" description="Basic and acidic residues" evidence="1">
    <location>
        <begin position="278"/>
        <end position="287"/>
    </location>
</feature>
<evidence type="ECO:0000313" key="4">
    <source>
        <dbReference type="Proteomes" id="UP000016934"/>
    </source>
</evidence>
<dbReference type="RefSeq" id="XP_007695303.1">
    <property type="nucleotide sequence ID" value="XM_007697113.1"/>
</dbReference>
<evidence type="ECO:0000313" key="3">
    <source>
        <dbReference type="EMBL" id="EMD70186.1"/>
    </source>
</evidence>
<feature type="region of interest" description="Disordered" evidence="1">
    <location>
        <begin position="41"/>
        <end position="62"/>
    </location>
</feature>
<feature type="compositionally biased region" description="Basic and acidic residues" evidence="1">
    <location>
        <begin position="169"/>
        <end position="198"/>
    </location>
</feature>
<dbReference type="Pfam" id="PF09816">
    <property type="entry name" value="EAF"/>
    <property type="match status" value="1"/>
</dbReference>
<feature type="compositionally biased region" description="Acidic residues" evidence="1">
    <location>
        <begin position="391"/>
        <end position="420"/>
    </location>
</feature>
<dbReference type="InterPro" id="IPR019194">
    <property type="entry name" value="Tscrpt_elong_fac_Eaf_N"/>
</dbReference>
<feature type="compositionally biased region" description="Acidic residues" evidence="1">
    <location>
        <begin position="145"/>
        <end position="167"/>
    </location>
</feature>
<feature type="compositionally biased region" description="Acidic residues" evidence="1">
    <location>
        <begin position="453"/>
        <end position="462"/>
    </location>
</feature>
<feature type="compositionally biased region" description="Low complexity" evidence="1">
    <location>
        <begin position="211"/>
        <end position="228"/>
    </location>
</feature>
<dbReference type="OMA" id="VDSTFHM"/>